<organism evidence="3 4">
    <name type="scientific">Tritrichomonas musculus</name>
    <dbReference type="NCBI Taxonomy" id="1915356"/>
    <lineage>
        <taxon>Eukaryota</taxon>
        <taxon>Metamonada</taxon>
        <taxon>Parabasalia</taxon>
        <taxon>Tritrichomonadida</taxon>
        <taxon>Tritrichomonadidae</taxon>
        <taxon>Tritrichomonas</taxon>
    </lineage>
</organism>
<feature type="compositionally biased region" description="Polar residues" evidence="2">
    <location>
        <begin position="77"/>
        <end position="86"/>
    </location>
</feature>
<evidence type="ECO:0000256" key="1">
    <source>
        <dbReference type="PROSITE-ProRule" id="PRU00339"/>
    </source>
</evidence>
<dbReference type="InterPro" id="IPR011990">
    <property type="entry name" value="TPR-like_helical_dom_sf"/>
</dbReference>
<dbReference type="EMBL" id="JAPFFF010000008">
    <property type="protein sequence ID" value="KAK8884401.1"/>
    <property type="molecule type" value="Genomic_DNA"/>
</dbReference>
<evidence type="ECO:0000313" key="3">
    <source>
        <dbReference type="EMBL" id="KAK8884401.1"/>
    </source>
</evidence>
<dbReference type="InterPro" id="IPR028796">
    <property type="entry name" value="BBS8"/>
</dbReference>
<dbReference type="PROSITE" id="PS50005">
    <property type="entry name" value="TPR"/>
    <property type="match status" value="1"/>
</dbReference>
<evidence type="ECO:0000256" key="2">
    <source>
        <dbReference type="SAM" id="MobiDB-lite"/>
    </source>
</evidence>
<feature type="repeat" description="TPR" evidence="1">
    <location>
        <begin position="395"/>
        <end position="428"/>
    </location>
</feature>
<protein>
    <submittedName>
        <fullName evidence="3">Establishment of anatomical structure orientation</fullName>
    </submittedName>
</protein>
<name>A0ABR2K092_9EUKA</name>
<dbReference type="CDD" id="cd21341">
    <property type="entry name" value="TTC8_N"/>
    <property type="match status" value="1"/>
</dbReference>
<keyword evidence="1" id="KW-0802">TPR repeat</keyword>
<feature type="compositionally biased region" description="Polar residues" evidence="2">
    <location>
        <begin position="104"/>
        <end position="121"/>
    </location>
</feature>
<feature type="region of interest" description="Disordered" evidence="2">
    <location>
        <begin position="72"/>
        <end position="121"/>
    </location>
</feature>
<reference evidence="3 4" key="1">
    <citation type="submission" date="2024-04" db="EMBL/GenBank/DDBJ databases">
        <title>Tritrichomonas musculus Genome.</title>
        <authorList>
            <person name="Alves-Ferreira E."/>
            <person name="Grigg M."/>
            <person name="Lorenzi H."/>
            <person name="Galac M."/>
        </authorList>
    </citation>
    <scope>NUCLEOTIDE SEQUENCE [LARGE SCALE GENOMIC DNA]</scope>
    <source>
        <strain evidence="3 4">EAF2021</strain>
    </source>
</reference>
<gene>
    <name evidence="3" type="ORF">M9Y10_043511</name>
</gene>
<sequence length="477" mass="53876">MDPLYKSLHYLRLRNFQKCAEACKEIGQSQQKEKWYIICKSRTEESWTDFTEPDDLTAADYVFDENILTELPRPGTSLRTGNQTARGNRPISKTGRPISGYAHPTSSCGPSRQGTPTTSSTSHFTRLATASLAFSGDEPDITSINVVKFARSPYLSRILIDYLIHRLRDPIRAVTLAAECTKLHGFDDWWWKNRLGRSYYLLNLFPESEQQFRSSISTTPNIESRLELSKLYVRIDQPVKAMSELDSGLEQFPREYRFMLGQARLSDQMGNSIKAREIWRNVLKIDQASVEAIASLGAVTFYEDQPETASLFYAYLRRLGIVNSAVMNNLAITSLNSRDYANVGPAIVAALSLSTDNEEKAEIWFNVSHVALTAGDLSLAHQALLISTALSQKCAEAFNNLGLLELRRRNTQKSLAAFRAATEANPEIHEPWFNMALVYQRIGQLQESYLAAAEAVRLYPMFIEANELLKSLEQQMK</sequence>
<dbReference type="PANTHER" id="PTHR44177:SF1">
    <property type="entry name" value="TETRATRICOPEPTIDE REPEAT PROTEIN 8"/>
    <property type="match status" value="1"/>
</dbReference>
<dbReference type="Proteomes" id="UP001470230">
    <property type="component" value="Unassembled WGS sequence"/>
</dbReference>
<evidence type="ECO:0000313" key="4">
    <source>
        <dbReference type="Proteomes" id="UP001470230"/>
    </source>
</evidence>
<comment type="caution">
    <text evidence="3">The sequence shown here is derived from an EMBL/GenBank/DDBJ whole genome shotgun (WGS) entry which is preliminary data.</text>
</comment>
<proteinExistence type="predicted"/>
<dbReference type="SMART" id="SM00028">
    <property type="entry name" value="TPR"/>
    <property type="match status" value="4"/>
</dbReference>
<dbReference type="Gene3D" id="1.25.40.10">
    <property type="entry name" value="Tetratricopeptide repeat domain"/>
    <property type="match status" value="2"/>
</dbReference>
<dbReference type="PANTHER" id="PTHR44177">
    <property type="entry name" value="TETRATRICOPEPTIDE REPEAT PROTEIN 8"/>
    <property type="match status" value="1"/>
</dbReference>
<accession>A0ABR2K092</accession>
<dbReference type="SUPFAM" id="SSF48452">
    <property type="entry name" value="TPR-like"/>
    <property type="match status" value="1"/>
</dbReference>
<dbReference type="InterPro" id="IPR019734">
    <property type="entry name" value="TPR_rpt"/>
</dbReference>
<keyword evidence="4" id="KW-1185">Reference proteome</keyword>